<sequence length="335" mass="37482">MITPSIGTTELYKQLSVLLKTDTPVFLHGSPGIGKSYIVNDIAQQEGLEIMDVRLSQLDAVDLRGIPTIKENQTVWMPPVFLPTDAQSEGILFLDELNSAPLSVQAAIYQLILDRKIGEYSLPKGWRIICAGNKINDKGIVFKLPSPLSNRMVHLVLEAKFDDFKLWAMKHGVHHFIIGFLAFRPDLLSSEIPSYTETNPAFCSPRAWNMLSHILKNVTDMHSIHPIIYGTIGYAAGVEFIAFINVYKTLPDVDAILAGETLVIPSEPSALYALCAALIERYNDLTQAEHLLAYSKHLPTEFAVMLIKDLIIKDEAIATLESFDMWMERHGDYII</sequence>
<evidence type="ECO:0000259" key="1">
    <source>
        <dbReference type="Pfam" id="PF07728"/>
    </source>
</evidence>
<dbReference type="Pfam" id="PF07728">
    <property type="entry name" value="AAA_5"/>
    <property type="match status" value="1"/>
</dbReference>
<dbReference type="PANTHER" id="PTHR42759">
    <property type="entry name" value="MOXR FAMILY PROTEIN"/>
    <property type="match status" value="1"/>
</dbReference>
<feature type="domain" description="ATPase dynein-related AAA" evidence="1">
    <location>
        <begin position="24"/>
        <end position="148"/>
    </location>
</feature>
<organism evidence="2 3">
    <name type="scientific">Sulfurospirillum diekertiae</name>
    <dbReference type="NCBI Taxonomy" id="1854492"/>
    <lineage>
        <taxon>Bacteria</taxon>
        <taxon>Pseudomonadati</taxon>
        <taxon>Campylobacterota</taxon>
        <taxon>Epsilonproteobacteria</taxon>
        <taxon>Campylobacterales</taxon>
        <taxon>Sulfurospirillaceae</taxon>
        <taxon>Sulfurospirillum</taxon>
    </lineage>
</organism>
<dbReference type="SUPFAM" id="SSF52540">
    <property type="entry name" value="P-loop containing nucleoside triphosphate hydrolases"/>
    <property type="match status" value="1"/>
</dbReference>
<dbReference type="InterPro" id="IPR050764">
    <property type="entry name" value="CbbQ/NirQ/NorQ/GpvN"/>
</dbReference>
<dbReference type="GO" id="GO:0016887">
    <property type="term" value="F:ATP hydrolysis activity"/>
    <property type="evidence" value="ECO:0007669"/>
    <property type="project" value="InterPro"/>
</dbReference>
<name>A0A1Y0HJT6_9BACT</name>
<accession>A0A1Y0HJT6</accession>
<dbReference type="Gene3D" id="3.40.50.300">
    <property type="entry name" value="P-loop containing nucleotide triphosphate hydrolases"/>
    <property type="match status" value="1"/>
</dbReference>
<dbReference type="InterPro" id="IPR011704">
    <property type="entry name" value="ATPase_dyneun-rel_AAA"/>
</dbReference>
<protein>
    <recommendedName>
        <fullName evidence="1">ATPase dynein-related AAA domain-containing protein</fullName>
    </recommendedName>
</protein>
<dbReference type="RefSeq" id="WP_087437867.1">
    <property type="nucleotide sequence ID" value="NZ_CP021416.1"/>
</dbReference>
<dbReference type="AlphaFoldDB" id="A0A1Y0HJT6"/>
<evidence type="ECO:0000313" key="3">
    <source>
        <dbReference type="Proteomes" id="UP000196005"/>
    </source>
</evidence>
<dbReference type="CDD" id="cd00009">
    <property type="entry name" value="AAA"/>
    <property type="match status" value="1"/>
</dbReference>
<dbReference type="EMBL" id="CP021416">
    <property type="protein sequence ID" value="ARU47826.1"/>
    <property type="molecule type" value="Genomic_DNA"/>
</dbReference>
<gene>
    <name evidence="2" type="ORF">Sdiek1_0657</name>
</gene>
<keyword evidence="3" id="KW-1185">Reference proteome</keyword>
<proteinExistence type="predicted"/>
<dbReference type="Proteomes" id="UP000196005">
    <property type="component" value="Chromosome"/>
</dbReference>
<dbReference type="KEGG" id="suls:Sdiek1_0657"/>
<reference evidence="3" key="1">
    <citation type="submission" date="2017-05" db="EMBL/GenBank/DDBJ databases">
        <title>Dechlorination kinetics govern the competition between two new strains of the genus Sulfurospirillum.</title>
        <authorList>
            <person name="Buttet G.F."/>
            <person name="Murray A.M."/>
            <person name="Goris T."/>
            <person name="Burion M."/>
            <person name="Lin B."/>
            <person name="Rolle M."/>
            <person name="Maillard J."/>
        </authorList>
    </citation>
    <scope>NUCLEOTIDE SEQUENCE [LARGE SCALE GENOMIC DNA]</scope>
    <source>
        <strain evidence="3">SL2-1</strain>
    </source>
</reference>
<dbReference type="PANTHER" id="PTHR42759:SF1">
    <property type="entry name" value="MAGNESIUM-CHELATASE SUBUNIT CHLD"/>
    <property type="match status" value="1"/>
</dbReference>
<dbReference type="InterPro" id="IPR027417">
    <property type="entry name" value="P-loop_NTPase"/>
</dbReference>
<dbReference type="OrthoDB" id="9808317at2"/>
<evidence type="ECO:0000313" key="2">
    <source>
        <dbReference type="EMBL" id="ARU47826.1"/>
    </source>
</evidence>
<dbReference type="GO" id="GO:0005524">
    <property type="term" value="F:ATP binding"/>
    <property type="evidence" value="ECO:0007669"/>
    <property type="project" value="InterPro"/>
</dbReference>